<name>S0F2S8_CHOCR</name>
<gene>
    <name evidence="1" type="ORF">CHC_T00007900001</name>
</gene>
<keyword evidence="2" id="KW-1185">Reference proteome</keyword>
<dbReference type="RefSeq" id="XP_005712259.1">
    <property type="nucleotide sequence ID" value="XM_005712202.1"/>
</dbReference>
<dbReference type="AlphaFoldDB" id="S0F2S8"/>
<evidence type="ECO:0000313" key="1">
    <source>
        <dbReference type="EMBL" id="CDF77385.1"/>
    </source>
</evidence>
<dbReference type="Proteomes" id="UP000012073">
    <property type="component" value="Unassembled WGS sequence"/>
</dbReference>
<dbReference type="Gramene" id="CDF77385">
    <property type="protein sequence ID" value="CDF77385"/>
    <property type="gene ID" value="CHC_T00007900001"/>
</dbReference>
<evidence type="ECO:0000313" key="2">
    <source>
        <dbReference type="Proteomes" id="UP000012073"/>
    </source>
</evidence>
<accession>S0F2S8</accession>
<reference evidence="2" key="1">
    <citation type="journal article" date="2013" name="Proc. Natl. Acad. Sci. U.S.A.">
        <title>Genome structure and metabolic features in the red seaweed Chondrus crispus shed light on evolution of the Archaeplastida.</title>
        <authorList>
            <person name="Collen J."/>
            <person name="Porcel B."/>
            <person name="Carre W."/>
            <person name="Ball S.G."/>
            <person name="Chaparro C."/>
            <person name="Tonon T."/>
            <person name="Barbeyron T."/>
            <person name="Michel G."/>
            <person name="Noel B."/>
            <person name="Valentin K."/>
            <person name="Elias M."/>
            <person name="Artiguenave F."/>
            <person name="Arun A."/>
            <person name="Aury J.M."/>
            <person name="Barbosa-Neto J.F."/>
            <person name="Bothwell J.H."/>
            <person name="Bouget F.Y."/>
            <person name="Brillet L."/>
            <person name="Cabello-Hurtado F."/>
            <person name="Capella-Gutierrez S."/>
            <person name="Charrier B."/>
            <person name="Cladiere L."/>
            <person name="Cock J.M."/>
            <person name="Coelho S.M."/>
            <person name="Colleoni C."/>
            <person name="Czjzek M."/>
            <person name="Da Silva C."/>
            <person name="Delage L."/>
            <person name="Denoeud F."/>
            <person name="Deschamps P."/>
            <person name="Dittami S.M."/>
            <person name="Gabaldon T."/>
            <person name="Gachon C.M."/>
            <person name="Groisillier A."/>
            <person name="Herve C."/>
            <person name="Jabbari K."/>
            <person name="Katinka M."/>
            <person name="Kloareg B."/>
            <person name="Kowalczyk N."/>
            <person name="Labadie K."/>
            <person name="Leblanc C."/>
            <person name="Lopez P.J."/>
            <person name="McLachlan D.H."/>
            <person name="Meslet-Cladiere L."/>
            <person name="Moustafa A."/>
            <person name="Nehr Z."/>
            <person name="Nyvall Collen P."/>
            <person name="Panaud O."/>
            <person name="Partensky F."/>
            <person name="Poulain J."/>
            <person name="Rensing S.A."/>
            <person name="Rousvoal S."/>
            <person name="Samson G."/>
            <person name="Symeonidi A."/>
            <person name="Weissenbach J."/>
            <person name="Zambounis A."/>
            <person name="Wincker P."/>
            <person name="Boyen C."/>
        </authorList>
    </citation>
    <scope>NUCLEOTIDE SEQUENCE [LARGE SCALE GENOMIC DNA]</scope>
    <source>
        <strain evidence="2">cv. Stackhouse</strain>
    </source>
</reference>
<dbReference type="KEGG" id="ccp:CHC_T00007900001"/>
<dbReference type="EMBL" id="HG001523">
    <property type="protein sequence ID" value="CDF77385.1"/>
    <property type="molecule type" value="Genomic_DNA"/>
</dbReference>
<dbReference type="GeneID" id="17319976"/>
<sequence length="85" mass="9159">MSFRLLEPGNLVPENGAAAVDPSNKPGAARARCSSLFSRSRYASGELLIHSSAIKLLVRECVEPGFIHFFSDMLGTVQPTPSLKI</sequence>
<proteinExistence type="predicted"/>
<protein>
    <submittedName>
        <fullName evidence="1">Uncharacterized protein</fullName>
    </submittedName>
</protein>
<organism evidence="1 2">
    <name type="scientific">Chondrus crispus</name>
    <name type="common">Carrageen Irish moss</name>
    <name type="synonym">Polymorpha crispa</name>
    <dbReference type="NCBI Taxonomy" id="2769"/>
    <lineage>
        <taxon>Eukaryota</taxon>
        <taxon>Rhodophyta</taxon>
        <taxon>Florideophyceae</taxon>
        <taxon>Rhodymeniophycidae</taxon>
        <taxon>Gigartinales</taxon>
        <taxon>Gigartinaceae</taxon>
        <taxon>Chondrus</taxon>
    </lineage>
</organism>